<dbReference type="Gene3D" id="1.10.540.10">
    <property type="entry name" value="Acyl-CoA dehydrogenase/oxidase, N-terminal domain"/>
    <property type="match status" value="1"/>
</dbReference>
<evidence type="ECO:0000259" key="8">
    <source>
        <dbReference type="Pfam" id="PF02770"/>
    </source>
</evidence>
<dbReference type="InterPro" id="IPR006089">
    <property type="entry name" value="Acyl-CoA_DH_CS"/>
</dbReference>
<evidence type="ECO:0000256" key="6">
    <source>
        <dbReference type="RuleBase" id="RU362125"/>
    </source>
</evidence>
<proteinExistence type="inferred from homology"/>
<evidence type="ECO:0000256" key="4">
    <source>
        <dbReference type="ARBA" id="ARBA00022827"/>
    </source>
</evidence>
<dbReference type="PANTHER" id="PTHR43884">
    <property type="entry name" value="ACYL-COA DEHYDROGENASE"/>
    <property type="match status" value="1"/>
</dbReference>
<organism evidence="10 11">
    <name type="scientific">Pelagerythrobacter rhizovicinus</name>
    <dbReference type="NCBI Taxonomy" id="2268576"/>
    <lineage>
        <taxon>Bacteria</taxon>
        <taxon>Pseudomonadati</taxon>
        <taxon>Pseudomonadota</taxon>
        <taxon>Alphaproteobacteria</taxon>
        <taxon>Sphingomonadales</taxon>
        <taxon>Erythrobacteraceae</taxon>
        <taxon>Pelagerythrobacter</taxon>
    </lineage>
</organism>
<evidence type="ECO:0000256" key="5">
    <source>
        <dbReference type="ARBA" id="ARBA00023002"/>
    </source>
</evidence>
<evidence type="ECO:0000256" key="1">
    <source>
        <dbReference type="ARBA" id="ARBA00001974"/>
    </source>
</evidence>
<dbReference type="AlphaFoldDB" id="A0A4Q2KH67"/>
<dbReference type="PROSITE" id="PS00073">
    <property type="entry name" value="ACYL_COA_DH_2"/>
    <property type="match status" value="1"/>
</dbReference>
<keyword evidence="5 6" id="KW-0560">Oxidoreductase</keyword>
<feature type="domain" description="Acyl-CoA oxidase/dehydrogenase middle" evidence="8">
    <location>
        <begin position="123"/>
        <end position="222"/>
    </location>
</feature>
<dbReference type="PIRSF" id="PIRSF016578">
    <property type="entry name" value="HsaA"/>
    <property type="match status" value="1"/>
</dbReference>
<dbReference type="Pfam" id="PF00441">
    <property type="entry name" value="Acyl-CoA_dh_1"/>
    <property type="match status" value="1"/>
</dbReference>
<dbReference type="Pfam" id="PF02771">
    <property type="entry name" value="Acyl-CoA_dh_N"/>
    <property type="match status" value="1"/>
</dbReference>
<reference evidence="10 11" key="1">
    <citation type="submission" date="2019-01" db="EMBL/GenBank/DDBJ databases">
        <title>Altererythrobacter rhizovicinus sp. nov., isolated from the rhizosphere soil of Haloxylon ammodendron.</title>
        <authorList>
            <person name="Li H.-P."/>
            <person name="Gou J.-Y."/>
            <person name="Yao D."/>
            <person name="Han Q.-Q."/>
            <person name="Shao K.-Z."/>
            <person name="Zhao Q."/>
            <person name="Zhang J.-L."/>
        </authorList>
    </citation>
    <scope>NUCLEOTIDE SEQUENCE [LARGE SCALE GENOMIC DNA]</scope>
    <source>
        <strain evidence="10 11">AY-3R</strain>
    </source>
</reference>
<dbReference type="Proteomes" id="UP000293623">
    <property type="component" value="Unassembled WGS sequence"/>
</dbReference>
<keyword evidence="11" id="KW-1185">Reference proteome</keyword>
<dbReference type="PANTHER" id="PTHR43884:SF12">
    <property type="entry name" value="ISOVALERYL-COA DEHYDROGENASE, MITOCHONDRIAL-RELATED"/>
    <property type="match status" value="1"/>
</dbReference>
<dbReference type="OrthoDB" id="7459120at2"/>
<feature type="domain" description="Acyl-CoA dehydrogenase/oxidase N-terminal" evidence="9">
    <location>
        <begin position="12"/>
        <end position="120"/>
    </location>
</feature>
<dbReference type="SUPFAM" id="SSF47203">
    <property type="entry name" value="Acyl-CoA dehydrogenase C-terminal domain-like"/>
    <property type="match status" value="1"/>
</dbReference>
<evidence type="ECO:0000256" key="3">
    <source>
        <dbReference type="ARBA" id="ARBA00022630"/>
    </source>
</evidence>
<evidence type="ECO:0000259" key="7">
    <source>
        <dbReference type="Pfam" id="PF00441"/>
    </source>
</evidence>
<sequence length="391" mass="42572">MIQSGMDPELCEQFIDQLERYVRERLIPAERDVIEHDRIPDPILTEMREMGLFGLTVPEDYGGAGLNTSQYARVVRTMAYAAPAFRSIFSINVGMFNSAIKNGATEAQKAEWWPRIAGGEIACFGLTEPGSGSDSAAMQTTARPDPEGNGWILNGTKRYITNAPQASVGLIMARTQKEALPKNAHVSAFIVPMDAPGVSVGSADKKMGQSGAQIADIILEDVHVPGDALLGGETGKGFVFAMKSLDNGRISVGAAATGYARRALDSALRYAIERKAFGEPIANFQLIQQMLAESETEIYAAECMMADVTARADRGENILRKAAAFKVFASEMCGRVVDRVVQVYGGAGYLAEYDAERFFRDARIYRIYEGTTQILQLQIAKHMLRDFAAGV</sequence>
<dbReference type="FunFam" id="2.40.110.10:FF:000002">
    <property type="entry name" value="Acyl-CoA dehydrogenase fadE12"/>
    <property type="match status" value="1"/>
</dbReference>
<dbReference type="SUPFAM" id="SSF56645">
    <property type="entry name" value="Acyl-CoA dehydrogenase NM domain-like"/>
    <property type="match status" value="1"/>
</dbReference>
<dbReference type="PROSITE" id="PS00072">
    <property type="entry name" value="ACYL_COA_DH_1"/>
    <property type="match status" value="1"/>
</dbReference>
<comment type="similarity">
    <text evidence="2 6">Belongs to the acyl-CoA dehydrogenase family.</text>
</comment>
<dbReference type="InterPro" id="IPR009100">
    <property type="entry name" value="AcylCoA_DH/oxidase_NM_dom_sf"/>
</dbReference>
<gene>
    <name evidence="10" type="ORF">ETX26_11205</name>
</gene>
<keyword evidence="4 6" id="KW-0274">FAD</keyword>
<name>A0A4Q2KH67_9SPHN</name>
<dbReference type="InterPro" id="IPR009075">
    <property type="entry name" value="AcylCo_DH/oxidase_C"/>
</dbReference>
<comment type="caution">
    <text evidence="10">The sequence shown here is derived from an EMBL/GenBank/DDBJ whole genome shotgun (WGS) entry which is preliminary data.</text>
</comment>
<dbReference type="GO" id="GO:0050660">
    <property type="term" value="F:flavin adenine dinucleotide binding"/>
    <property type="evidence" value="ECO:0007669"/>
    <property type="project" value="InterPro"/>
</dbReference>
<dbReference type="Pfam" id="PF02770">
    <property type="entry name" value="Acyl-CoA_dh_M"/>
    <property type="match status" value="1"/>
</dbReference>
<evidence type="ECO:0000313" key="11">
    <source>
        <dbReference type="Proteomes" id="UP000293623"/>
    </source>
</evidence>
<dbReference type="RefSeq" id="WP_129524764.1">
    <property type="nucleotide sequence ID" value="NZ_SDPV01000002.1"/>
</dbReference>
<dbReference type="Gene3D" id="2.40.110.10">
    <property type="entry name" value="Butyryl-CoA Dehydrogenase, subunit A, domain 2"/>
    <property type="match status" value="1"/>
</dbReference>
<dbReference type="GO" id="GO:0003995">
    <property type="term" value="F:acyl-CoA dehydrogenase activity"/>
    <property type="evidence" value="ECO:0007669"/>
    <property type="project" value="InterPro"/>
</dbReference>
<evidence type="ECO:0000313" key="10">
    <source>
        <dbReference type="EMBL" id="RXZ64455.1"/>
    </source>
</evidence>
<dbReference type="InterPro" id="IPR013786">
    <property type="entry name" value="AcylCoA_DH/ox_N"/>
</dbReference>
<protein>
    <submittedName>
        <fullName evidence="10">Acyl-CoA dehydrogenase</fullName>
    </submittedName>
</protein>
<feature type="domain" description="Acyl-CoA dehydrogenase/oxidase C-terminal" evidence="7">
    <location>
        <begin position="235"/>
        <end position="384"/>
    </location>
</feature>
<evidence type="ECO:0000259" key="9">
    <source>
        <dbReference type="Pfam" id="PF02771"/>
    </source>
</evidence>
<accession>A0A4Q2KH67</accession>
<dbReference type="InterPro" id="IPR006091">
    <property type="entry name" value="Acyl-CoA_Oxase/DH_mid-dom"/>
</dbReference>
<dbReference type="FunFam" id="1.20.140.10:FF:000001">
    <property type="entry name" value="Acyl-CoA dehydrogenase"/>
    <property type="match status" value="1"/>
</dbReference>
<evidence type="ECO:0000256" key="2">
    <source>
        <dbReference type="ARBA" id="ARBA00009347"/>
    </source>
</evidence>
<dbReference type="Gene3D" id="1.20.140.10">
    <property type="entry name" value="Butyryl-CoA Dehydrogenase, subunit A, domain 3"/>
    <property type="match status" value="1"/>
</dbReference>
<dbReference type="EMBL" id="SDPV01000002">
    <property type="protein sequence ID" value="RXZ64455.1"/>
    <property type="molecule type" value="Genomic_DNA"/>
</dbReference>
<dbReference type="InterPro" id="IPR046373">
    <property type="entry name" value="Acyl-CoA_Oxase/DH_mid-dom_sf"/>
</dbReference>
<comment type="cofactor">
    <cofactor evidence="1 6">
        <name>FAD</name>
        <dbReference type="ChEBI" id="CHEBI:57692"/>
    </cofactor>
</comment>
<dbReference type="InterPro" id="IPR036250">
    <property type="entry name" value="AcylCo_DH-like_C"/>
</dbReference>
<keyword evidence="3 6" id="KW-0285">Flavoprotein</keyword>
<dbReference type="InterPro" id="IPR037069">
    <property type="entry name" value="AcylCoA_DH/ox_N_sf"/>
</dbReference>